<dbReference type="InterPro" id="IPR020568">
    <property type="entry name" value="Ribosomal_Su5_D2-typ_SF"/>
</dbReference>
<dbReference type="InterPro" id="IPR019539">
    <property type="entry name" value="GalKase_N"/>
</dbReference>
<evidence type="ECO:0000313" key="4">
    <source>
        <dbReference type="EMBL" id="AFN74559.1"/>
    </source>
</evidence>
<dbReference type="EMBL" id="CP003557">
    <property type="protein sequence ID" value="AFN74559.1"/>
    <property type="molecule type" value="Genomic_DNA"/>
</dbReference>
<dbReference type="GO" id="GO:0005524">
    <property type="term" value="F:ATP binding"/>
    <property type="evidence" value="ECO:0007669"/>
    <property type="project" value="UniProtKB-KW"/>
</dbReference>
<name>I6ZR70_MELRP</name>
<protein>
    <submittedName>
        <fullName evidence="4">Galactokinase</fullName>
    </submittedName>
</protein>
<dbReference type="eggNOG" id="COG0153">
    <property type="taxonomic scope" value="Bacteria"/>
</dbReference>
<evidence type="ECO:0000259" key="3">
    <source>
        <dbReference type="Pfam" id="PF10509"/>
    </source>
</evidence>
<organism evidence="4 5">
    <name type="scientific">Melioribacter roseus (strain DSM 23840 / JCM 17771 / VKM B-2668 / P3M-2)</name>
    <dbReference type="NCBI Taxonomy" id="1191523"/>
    <lineage>
        <taxon>Bacteria</taxon>
        <taxon>Pseudomonadati</taxon>
        <taxon>Ignavibacteriota</taxon>
        <taxon>Ignavibacteria</taxon>
        <taxon>Ignavibacteriales</taxon>
        <taxon>Melioribacteraceae</taxon>
        <taxon>Melioribacter</taxon>
    </lineage>
</organism>
<dbReference type="InterPro" id="IPR036554">
    <property type="entry name" value="GHMP_kinase_C_sf"/>
</dbReference>
<dbReference type="SUPFAM" id="SSF55060">
    <property type="entry name" value="GHMP Kinase, C-terminal domain"/>
    <property type="match status" value="1"/>
</dbReference>
<dbReference type="PIRSF" id="PIRSF000530">
    <property type="entry name" value="Galactokinase"/>
    <property type="match status" value="1"/>
</dbReference>
<dbReference type="InterPro" id="IPR014721">
    <property type="entry name" value="Ribsml_uS5_D2-typ_fold_subgr"/>
</dbReference>
<keyword evidence="4" id="KW-0808">Transferase</keyword>
<dbReference type="Gene3D" id="3.30.230.10">
    <property type="match status" value="1"/>
</dbReference>
<keyword evidence="1" id="KW-0547">Nucleotide-binding</keyword>
<evidence type="ECO:0000313" key="5">
    <source>
        <dbReference type="Proteomes" id="UP000009011"/>
    </source>
</evidence>
<dbReference type="HOGENOM" id="CLU_017814_2_1_10"/>
<dbReference type="STRING" id="1191523.MROS_1322"/>
<feature type="domain" description="Galactokinase N-terminal" evidence="3">
    <location>
        <begin position="27"/>
        <end position="77"/>
    </location>
</feature>
<keyword evidence="5" id="KW-1185">Reference proteome</keyword>
<dbReference type="SUPFAM" id="SSF54211">
    <property type="entry name" value="Ribosomal protein S5 domain 2-like"/>
    <property type="match status" value="1"/>
</dbReference>
<evidence type="ECO:0000256" key="2">
    <source>
        <dbReference type="ARBA" id="ARBA00022840"/>
    </source>
</evidence>
<dbReference type="OrthoDB" id="250531at2"/>
<keyword evidence="2" id="KW-0067">ATP-binding</keyword>
<dbReference type="Proteomes" id="UP000009011">
    <property type="component" value="Chromosome"/>
</dbReference>
<dbReference type="GO" id="GO:0005829">
    <property type="term" value="C:cytosol"/>
    <property type="evidence" value="ECO:0007669"/>
    <property type="project" value="TreeGrafter"/>
</dbReference>
<dbReference type="GO" id="GO:0004335">
    <property type="term" value="F:galactokinase activity"/>
    <property type="evidence" value="ECO:0007669"/>
    <property type="project" value="TreeGrafter"/>
</dbReference>
<sequence length="408" mass="47841">MRNTTEDVLIKKDIEPKTLESLKKAKQKFEEIFGDSRNAIGITAPTGLMILGDHTHYNDGILLSATLNSYTTVILRKRKDYEIKIYNAINETSREFNFFDMPSETDVYFKYVIGITRLLKADNLINRGFEALFVNDAPDCIGLGKFSSIQIAFLCAFRKAFRLNTDGLLNYVHKNELELLGKISNVAQHYTIRNSKKNKFYFIDLRTLQEKQYNYNSEYDVVILDTRNKIIDSLSICNERIEECEIGVKGLRLYIWGIKNLRDVNLEFLLRHIHMLPRRIFNRILYNVRERIRVEEAIDALKKKDYRAFGKIVSQSHWSLSADYELSDDTCDFIVRNSENIDCVYGSKMISCSQYRSTFQLVRKECAADYIDHITKLYYEKFKKELIAYRFQPAEGMREYTSKDLEKI</sequence>
<dbReference type="GO" id="GO:0006012">
    <property type="term" value="P:galactose metabolic process"/>
    <property type="evidence" value="ECO:0007669"/>
    <property type="project" value="TreeGrafter"/>
</dbReference>
<accession>I6ZR70</accession>
<dbReference type="PANTHER" id="PTHR10457">
    <property type="entry name" value="MEVALONATE KINASE/GALACTOKINASE"/>
    <property type="match status" value="1"/>
</dbReference>
<keyword evidence="4" id="KW-0418">Kinase</keyword>
<dbReference type="PANTHER" id="PTHR10457:SF7">
    <property type="entry name" value="GALACTOKINASE-RELATED"/>
    <property type="match status" value="1"/>
</dbReference>
<gene>
    <name evidence="4" type="ordered locus">MROS_1322</name>
</gene>
<proteinExistence type="predicted"/>
<evidence type="ECO:0000256" key="1">
    <source>
        <dbReference type="ARBA" id="ARBA00022741"/>
    </source>
</evidence>
<dbReference type="AlphaFoldDB" id="I6ZR70"/>
<dbReference type="Pfam" id="PF10509">
    <property type="entry name" value="GalKase_gal_bdg"/>
    <property type="match status" value="1"/>
</dbReference>
<dbReference type="Gene3D" id="3.30.70.890">
    <property type="entry name" value="GHMP kinase, C-terminal domain"/>
    <property type="match status" value="1"/>
</dbReference>
<dbReference type="InterPro" id="IPR006206">
    <property type="entry name" value="Mevalonate/galactokinase"/>
</dbReference>
<dbReference type="RefSeq" id="WP_014855994.1">
    <property type="nucleotide sequence ID" value="NC_018178.1"/>
</dbReference>
<reference evidence="4 5" key="1">
    <citation type="journal article" date="2013" name="PLoS ONE">
        <title>Genomic analysis of Melioribacter roseus, facultatively anaerobic organotrophic bacterium representing a novel deep lineage within Bacteriodetes/Chlorobi group.</title>
        <authorList>
            <person name="Kadnikov V.V."/>
            <person name="Mardanov A.V."/>
            <person name="Podosokorskaya O.A."/>
            <person name="Gavrilov S.N."/>
            <person name="Kublanov I.V."/>
            <person name="Beletsky A.V."/>
            <person name="Bonch-Osmolovskaya E.A."/>
            <person name="Ravin N.V."/>
        </authorList>
    </citation>
    <scope>NUCLEOTIDE SEQUENCE [LARGE SCALE GENOMIC DNA]</scope>
    <source>
        <strain evidence="5">JCM 17771 / P3M-2</strain>
    </source>
</reference>
<dbReference type="KEGG" id="mro:MROS_1322"/>